<evidence type="ECO:0000313" key="3">
    <source>
        <dbReference type="Proteomes" id="UP000241507"/>
    </source>
</evidence>
<keyword evidence="3" id="KW-1185">Reference proteome</keyword>
<dbReference type="PANTHER" id="PTHR12558:SF13">
    <property type="entry name" value="CELL DIVISION CYCLE PROTEIN 27 HOMOLOG"/>
    <property type="match status" value="1"/>
</dbReference>
<proteinExistence type="predicted"/>
<protein>
    <recommendedName>
        <fullName evidence="4">FlgO domain-containing protein</fullName>
    </recommendedName>
</protein>
<keyword evidence="1" id="KW-0472">Membrane</keyword>
<name>A0A2R3Z649_9FLAO</name>
<dbReference type="InterPro" id="IPR011990">
    <property type="entry name" value="TPR-like_helical_dom_sf"/>
</dbReference>
<dbReference type="Gene3D" id="3.40.50.10610">
    <property type="entry name" value="ABC-type transport auxiliary lipoprotein component"/>
    <property type="match status" value="1"/>
</dbReference>
<dbReference type="KEGG" id="grs:C7S20_10690"/>
<dbReference type="OrthoDB" id="9779074at2"/>
<evidence type="ECO:0008006" key="4">
    <source>
        <dbReference type="Google" id="ProtNLM"/>
    </source>
</evidence>
<dbReference type="Proteomes" id="UP000241507">
    <property type="component" value="Chromosome"/>
</dbReference>
<dbReference type="Gene3D" id="1.25.40.10">
    <property type="entry name" value="Tetratricopeptide repeat domain"/>
    <property type="match status" value="2"/>
</dbReference>
<feature type="transmembrane region" description="Helical" evidence="1">
    <location>
        <begin position="20"/>
        <end position="40"/>
    </location>
</feature>
<dbReference type="NCBIfam" id="NF047558">
    <property type="entry name" value="TPR_END_plus"/>
    <property type="match status" value="1"/>
</dbReference>
<sequence length="600" mass="68941">MNFKNYFDELKRRNVFKAALAYVVVSWIIIQVASIVFPAFNASKAAIRTILIILIIGFPVWLVFAWVYEVTPEGLKKTEKVDRKESITSQTSNKFNKLILGALAIAIILLGVDVYGIYLHKDEPQAANTENVAPAKAEDNKPAETLDKSIAVLAFDDMSPKKDQEYFSDGISEEILNYLAKNPDLEVISRTSSFYFKDKEATTKEIGQKLHVNYLLEGSVRKAGDMVRITAQLINISTGNHIWSETYDRKLDDIFKIQDDIAAAVSKKLEASLLGEKTKEVNTDAFTLYLQARHLWEQSTNESLENALDLLKKANRIDSNYAPIWELMSEIYYSQGFRSPILAKEKAYELGFNAARKTVKIDPQYAMGYLELARWNMTQFDFEKAKMNAEKAIEIAPDNPEVLRDKGMMTFDSVSEMIRNDKKALKLDPLLYSLHRTLSVDNYWYGNYEEALKEMNIYMEYQPGTTATSSFKTMILLNLDKTEEAMEEINKEPDPFWKEYNKVKVLFQSGKKKDAFNLLNEFINAYPNETVNIADIYAFMGDREKTFEWLQKALEIKDPTLTEAVYYPTFKKFHDDPRWQQLLEEMGVPEENGIPGYKKS</sequence>
<dbReference type="AlphaFoldDB" id="A0A2R3Z649"/>
<evidence type="ECO:0000313" key="2">
    <source>
        <dbReference type="EMBL" id="AVR45684.1"/>
    </source>
</evidence>
<dbReference type="PANTHER" id="PTHR12558">
    <property type="entry name" value="CELL DIVISION CYCLE 16,23,27"/>
    <property type="match status" value="1"/>
</dbReference>
<dbReference type="EMBL" id="CP028136">
    <property type="protein sequence ID" value="AVR45684.1"/>
    <property type="molecule type" value="Genomic_DNA"/>
</dbReference>
<keyword evidence="1" id="KW-1133">Transmembrane helix</keyword>
<dbReference type="RefSeq" id="WP_107012461.1">
    <property type="nucleotide sequence ID" value="NZ_CP028136.1"/>
</dbReference>
<reference evidence="3" key="1">
    <citation type="submission" date="2018-03" db="EMBL/GenBank/DDBJ databases">
        <title>Gramella fulva sp. nov., isolated from a dry surface of tidal flat.</title>
        <authorList>
            <person name="Hwang S.H."/>
            <person name="Hwang W.M."/>
            <person name="Kang K."/>
            <person name="Ahn T.-Y."/>
        </authorList>
    </citation>
    <scope>NUCLEOTIDE SEQUENCE [LARGE SCALE GENOMIC DNA]</scope>
    <source>
        <strain evidence="3">SH35</strain>
    </source>
</reference>
<feature type="transmembrane region" description="Helical" evidence="1">
    <location>
        <begin position="46"/>
        <end position="68"/>
    </location>
</feature>
<dbReference type="SUPFAM" id="SSF48452">
    <property type="entry name" value="TPR-like"/>
    <property type="match status" value="1"/>
</dbReference>
<evidence type="ECO:0000256" key="1">
    <source>
        <dbReference type="SAM" id="Phobius"/>
    </source>
</evidence>
<keyword evidence="1" id="KW-0812">Transmembrane</keyword>
<feature type="transmembrane region" description="Helical" evidence="1">
    <location>
        <begin position="98"/>
        <end position="118"/>
    </location>
</feature>
<accession>A0A2R3Z649</accession>
<gene>
    <name evidence="2" type="ORF">C7S20_10690</name>
</gene>
<organism evidence="2 3">
    <name type="scientific">Christiangramia fulva</name>
    <dbReference type="NCBI Taxonomy" id="2126553"/>
    <lineage>
        <taxon>Bacteria</taxon>
        <taxon>Pseudomonadati</taxon>
        <taxon>Bacteroidota</taxon>
        <taxon>Flavobacteriia</taxon>
        <taxon>Flavobacteriales</taxon>
        <taxon>Flavobacteriaceae</taxon>
        <taxon>Christiangramia</taxon>
    </lineage>
</organism>